<reference evidence="9 10" key="1">
    <citation type="journal article" date="2015" name="Annu Rev Anim Biosci">
        <title>The Genome 10K Project: a way forward.</title>
        <authorList>
            <person name="Koepfli K.P."/>
            <person name="Paten B."/>
            <person name="O'Brien S.J."/>
            <person name="Koepfli K.P."/>
            <person name="Paten B."/>
            <person name="Antunes A."/>
            <person name="Belov K."/>
            <person name="Bustamante C."/>
            <person name="Castoe T.A."/>
            <person name="Clawson H."/>
            <person name="Crawford A.J."/>
            <person name="Diekhans M."/>
            <person name="Distel D."/>
            <person name="Durbin R."/>
            <person name="Earl D."/>
            <person name="Fujita M.K."/>
            <person name="Gamble T."/>
            <person name="Georges A."/>
            <person name="Gemmell N."/>
            <person name="Gilbert M.T."/>
            <person name="Graves J.M."/>
            <person name="Green R.E."/>
            <person name="Hickey G."/>
            <person name="Jarvis E.D."/>
            <person name="Johnson W."/>
            <person name="Komissarov A."/>
            <person name="Korf I."/>
            <person name="Kuhn R."/>
            <person name="Larkin D.M."/>
            <person name="Lewin H."/>
            <person name="Lopez J.V."/>
            <person name="Ma J."/>
            <person name="Marques-Bonet T."/>
            <person name="Miller W."/>
            <person name="Murphy R."/>
            <person name="Pevzner P."/>
            <person name="Shapiro B."/>
            <person name="Steiner C."/>
            <person name="Tamazian G."/>
            <person name="Venkatesh B."/>
            <person name="Wang J."/>
            <person name="Wayne R."/>
            <person name="Wiley E."/>
            <person name="Yang H."/>
            <person name="Zhang G."/>
            <person name="Haussler D."/>
            <person name="Ryder O."/>
            <person name="O'Brien S.J."/>
        </authorList>
    </citation>
    <scope>NUCLEOTIDE SEQUENCE</scope>
</reference>
<reference evidence="9" key="5">
    <citation type="submission" date="2025-09" db="UniProtKB">
        <authorList>
            <consortium name="Ensembl"/>
        </authorList>
    </citation>
    <scope>IDENTIFICATION</scope>
</reference>
<dbReference type="InterPro" id="IPR009524">
    <property type="entry name" value="CFAP68"/>
</dbReference>
<proteinExistence type="predicted"/>
<reference evidence="10" key="3">
    <citation type="submission" date="2018-12" db="EMBL/GenBank/DDBJ databases">
        <title>G10K-VGP greater horseshoe bat female genome, primary haplotype.</title>
        <authorList>
            <person name="Teeling E."/>
            <person name="Myers G."/>
            <person name="Vernes S."/>
            <person name="Pippel M."/>
            <person name="Winkler S."/>
            <person name="Fedrigo O."/>
            <person name="Rhie A."/>
            <person name="Koren S."/>
            <person name="Phillippy A."/>
            <person name="Lewin H."/>
            <person name="Damas J."/>
            <person name="Howe K."/>
            <person name="Mountcastle J."/>
            <person name="Jarvis E.D."/>
        </authorList>
    </citation>
    <scope>NUCLEOTIDE SEQUENCE [LARGE SCALE GENOMIC DNA]</scope>
</reference>
<evidence type="ECO:0000313" key="9">
    <source>
        <dbReference type="Ensembl" id="ENSRFEP00010018483.1"/>
    </source>
</evidence>
<dbReference type="AlphaFoldDB" id="A0A671F458"/>
<gene>
    <name evidence="9" type="primary">CFAP68</name>
</gene>
<evidence type="ECO:0000256" key="1">
    <source>
        <dbReference type="ARBA" id="ARBA00004611"/>
    </source>
</evidence>
<evidence type="ECO:0000256" key="5">
    <source>
        <dbReference type="ARBA" id="ARBA00023212"/>
    </source>
</evidence>
<dbReference type="FunCoup" id="A0A671F458">
    <property type="interactions" value="163"/>
</dbReference>
<evidence type="ECO:0000256" key="7">
    <source>
        <dbReference type="ARBA" id="ARBA00035003"/>
    </source>
</evidence>
<dbReference type="GeneTree" id="ENSGT00390000002905"/>
<organism evidence="9 10">
    <name type="scientific">Rhinolophus ferrumequinum</name>
    <name type="common">Greater horseshoe bat</name>
    <dbReference type="NCBI Taxonomy" id="59479"/>
    <lineage>
        <taxon>Eukaryota</taxon>
        <taxon>Metazoa</taxon>
        <taxon>Chordata</taxon>
        <taxon>Craniata</taxon>
        <taxon>Vertebrata</taxon>
        <taxon>Euteleostomi</taxon>
        <taxon>Mammalia</taxon>
        <taxon>Eutheria</taxon>
        <taxon>Laurasiatheria</taxon>
        <taxon>Chiroptera</taxon>
        <taxon>Yinpterochiroptera</taxon>
        <taxon>Rhinolophoidea</taxon>
        <taxon>Rhinolophidae</taxon>
        <taxon>Rhinolophinae</taxon>
        <taxon>Rhinolophus</taxon>
    </lineage>
</organism>
<sequence length="213" mass="24468">MVICIHIISLLGELGEPGLVTSLLKNMDQKSKVFCYSPIESSNRSCSASNYSASGKRQFLTCFLANPHYGSLINADGHAEVWTDWNDMSKFFQYGWRCTTNEDAYSNRTLMGNWNQERYDLRNIVRPKPLPSQFGHNFETTYGTSFNNKMPLSTHRYKREPHWFPGHQPELDPPRYKCTEKSTYMSSYSKPQVGHHCVCVCNQNNCQFQGPGI</sequence>
<protein>
    <submittedName>
        <fullName evidence="9">Cilia and flagella associated protein 68</fullName>
    </submittedName>
</protein>
<keyword evidence="2" id="KW-0963">Cytoplasm</keyword>
<dbReference type="Pfam" id="PF06608">
    <property type="entry name" value="CFAP68"/>
    <property type="match status" value="1"/>
</dbReference>
<comment type="subcellular location">
    <subcellularLocation>
        <location evidence="1">Cytoplasm</location>
        <location evidence="1">Cytoskeleton</location>
        <location evidence="1">Flagellum axoneme</location>
    </subcellularLocation>
</comment>
<dbReference type="GO" id="GO:0030317">
    <property type="term" value="P:flagellated sperm motility"/>
    <property type="evidence" value="ECO:0007669"/>
    <property type="project" value="Ensembl"/>
</dbReference>
<dbReference type="GO" id="GO:0160111">
    <property type="term" value="C:axonemal A tubule inner sheath"/>
    <property type="evidence" value="ECO:0007669"/>
    <property type="project" value="Ensembl"/>
</dbReference>
<dbReference type="OMA" id="QYDHYFE"/>
<evidence type="ECO:0000256" key="6">
    <source>
        <dbReference type="ARBA" id="ARBA00023273"/>
    </source>
</evidence>
<dbReference type="InParanoid" id="A0A671F458"/>
<accession>A0A671F458</accession>
<reference evidence="9 10" key="2">
    <citation type="journal article" date="2018" name="Annu Rev Anim Biosci">
        <title>Bat Biology, Genomes, and the Bat1K Project: To Generate Chromosome-Level Genomes for All Living Bat Species.</title>
        <authorList>
            <person name="Teeling E.C."/>
            <person name="Vernes S.C."/>
            <person name="Davalos L.M."/>
            <person name="Ray D.A."/>
            <person name="Gilbert M.T.P."/>
            <person name="Myers E."/>
        </authorList>
    </citation>
    <scope>NUCLEOTIDE SEQUENCE</scope>
</reference>
<reference evidence="9" key="4">
    <citation type="submission" date="2025-08" db="UniProtKB">
        <authorList>
            <consortium name="Ensembl"/>
        </authorList>
    </citation>
    <scope>IDENTIFICATION</scope>
</reference>
<name>A0A671F458_RHIFE</name>
<evidence type="ECO:0000256" key="3">
    <source>
        <dbReference type="ARBA" id="ARBA00022846"/>
    </source>
</evidence>
<dbReference type="InterPro" id="IPR037662">
    <property type="entry name" value="CFAP68/107"/>
</dbReference>
<keyword evidence="10" id="KW-1185">Reference proteome</keyword>
<dbReference type="GO" id="GO:0036126">
    <property type="term" value="C:sperm flagellum"/>
    <property type="evidence" value="ECO:0007669"/>
    <property type="project" value="Ensembl"/>
</dbReference>
<dbReference type="Proteomes" id="UP000472240">
    <property type="component" value="Chromosome 11"/>
</dbReference>
<comment type="function">
    <text evidence="7">Microtubule inner protein (MIP) part of the dynein-decorated doublet microtubules (DMTs) in cilia axoneme, which is required for motile cilia beating.</text>
</comment>
<evidence type="ECO:0000256" key="2">
    <source>
        <dbReference type="ARBA" id="ARBA00022490"/>
    </source>
</evidence>
<evidence type="ECO:0000313" key="10">
    <source>
        <dbReference type="Proteomes" id="UP000472240"/>
    </source>
</evidence>
<evidence type="ECO:0000256" key="4">
    <source>
        <dbReference type="ARBA" id="ARBA00023069"/>
    </source>
</evidence>
<keyword evidence="4" id="KW-0969">Cilium</keyword>
<keyword evidence="6" id="KW-0966">Cell projection</keyword>
<keyword evidence="5" id="KW-0206">Cytoskeleton</keyword>
<dbReference type="PANTHER" id="PTHR31180">
    <property type="entry name" value="CILIA- AND FLAGELLA-ASSOCIATED PROTEIN 107-RELATED"/>
    <property type="match status" value="1"/>
</dbReference>
<dbReference type="GO" id="GO:0005654">
    <property type="term" value="C:nucleoplasm"/>
    <property type="evidence" value="ECO:0007669"/>
    <property type="project" value="Ensembl"/>
</dbReference>
<evidence type="ECO:0000256" key="8">
    <source>
        <dbReference type="ARBA" id="ARBA00046435"/>
    </source>
</evidence>
<dbReference type="PANTHER" id="PTHR31180:SF3">
    <property type="entry name" value="EXPRESSED SEQUENCE EH456644"/>
    <property type="match status" value="1"/>
</dbReference>
<dbReference type="Ensembl" id="ENSRFET00010020141.1">
    <property type="protein sequence ID" value="ENSRFEP00010018483.1"/>
    <property type="gene ID" value="ENSRFEG00010012325.1"/>
</dbReference>
<comment type="subunit">
    <text evidence="8">Microtubule inner protein component of sperm flagellar doublet microtubules.</text>
</comment>
<keyword evidence="3" id="KW-0282">Flagellum</keyword>